<proteinExistence type="predicted"/>
<dbReference type="SUPFAM" id="SSF52954">
    <property type="entry name" value="Class II aaRS ABD-related"/>
    <property type="match status" value="1"/>
</dbReference>
<protein>
    <submittedName>
        <fullName evidence="1">Uncharacterized protein</fullName>
    </submittedName>
</protein>
<evidence type="ECO:0000313" key="1">
    <source>
        <dbReference type="EMBL" id="KUG20518.1"/>
    </source>
</evidence>
<dbReference type="AlphaFoldDB" id="A0A0W8FHY4"/>
<reference evidence="1" key="1">
    <citation type="journal article" date="2015" name="Proc. Natl. Acad. Sci. U.S.A.">
        <title>Networks of energetic and metabolic interactions define dynamics in microbial communities.</title>
        <authorList>
            <person name="Embree M."/>
            <person name="Liu J.K."/>
            <person name="Al-Bassam M.M."/>
            <person name="Zengler K."/>
        </authorList>
    </citation>
    <scope>NUCLEOTIDE SEQUENCE</scope>
</reference>
<dbReference type="EMBL" id="LNQE01001182">
    <property type="protein sequence ID" value="KUG20518.1"/>
    <property type="molecule type" value="Genomic_DNA"/>
</dbReference>
<dbReference type="Gene3D" id="3.40.50.10480">
    <property type="entry name" value="Probable brix-domain ribosomal biogenesis protein"/>
    <property type="match status" value="1"/>
</dbReference>
<name>A0A0W8FHY4_9ZZZZ</name>
<comment type="caution">
    <text evidence="1">The sequence shown here is derived from an EMBL/GenBank/DDBJ whole genome shotgun (WGS) entry which is preliminary data.</text>
</comment>
<accession>A0A0W8FHY4</accession>
<gene>
    <name evidence="1" type="ORF">ASZ90_009739</name>
</gene>
<organism evidence="1">
    <name type="scientific">hydrocarbon metagenome</name>
    <dbReference type="NCBI Taxonomy" id="938273"/>
    <lineage>
        <taxon>unclassified sequences</taxon>
        <taxon>metagenomes</taxon>
        <taxon>ecological metagenomes</taxon>
    </lineage>
</organism>
<sequence>MTIVTTSRKPLPEIRALARDLAFSIGSRYLTRGKQGLVDVLSLDETVVLVTMQGRQPHLQVYRGGDPVVSIPIQSYTVVQRQDEIRRGLAVSDMPLYEELKDYIDVFCMQKQDREILFDGTQKRRYTLELAA</sequence>